<reference evidence="1" key="1">
    <citation type="journal article" date="2020" name="Nature">
        <title>Giant virus diversity and host interactions through global metagenomics.</title>
        <authorList>
            <person name="Schulz F."/>
            <person name="Roux S."/>
            <person name="Paez-Espino D."/>
            <person name="Jungbluth S."/>
            <person name="Walsh D.A."/>
            <person name="Denef V.J."/>
            <person name="McMahon K.D."/>
            <person name="Konstantinidis K.T."/>
            <person name="Eloe-Fadrosh E.A."/>
            <person name="Kyrpides N.C."/>
            <person name="Woyke T."/>
        </authorList>
    </citation>
    <scope>NUCLEOTIDE SEQUENCE</scope>
    <source>
        <strain evidence="1">GVMAG-M-3300017651-5</strain>
    </source>
</reference>
<dbReference type="AlphaFoldDB" id="A0A6C0BNY0"/>
<organism evidence="1">
    <name type="scientific">viral metagenome</name>
    <dbReference type="NCBI Taxonomy" id="1070528"/>
    <lineage>
        <taxon>unclassified sequences</taxon>
        <taxon>metagenomes</taxon>
        <taxon>organismal metagenomes</taxon>
    </lineage>
</organism>
<name>A0A6C0BNY0_9ZZZZ</name>
<evidence type="ECO:0000313" key="1">
    <source>
        <dbReference type="EMBL" id="QHS93078.1"/>
    </source>
</evidence>
<accession>A0A6C0BNY0</accession>
<proteinExistence type="predicted"/>
<protein>
    <submittedName>
        <fullName evidence="1">Uncharacterized protein</fullName>
    </submittedName>
</protein>
<dbReference type="EMBL" id="MN739196">
    <property type="protein sequence ID" value="QHS93078.1"/>
    <property type="molecule type" value="Genomic_DNA"/>
</dbReference>
<sequence length="37" mass="4524">MEIYITLIYLERVTDMYERANLWKLSMKHVYASNISQ</sequence>